<dbReference type="PANTHER" id="PTHR11786">
    <property type="entry name" value="N-HYDROXYARYLAMINE O-ACETYLTRANSFERASE"/>
    <property type="match status" value="1"/>
</dbReference>
<evidence type="ECO:0000313" key="3">
    <source>
        <dbReference type="EMBL" id="ANX04984.1"/>
    </source>
</evidence>
<dbReference type="InterPro" id="IPR038765">
    <property type="entry name" value="Papain-like_cys_pep_sf"/>
</dbReference>
<reference evidence="4" key="1">
    <citation type="submission" date="2016-03" db="EMBL/GenBank/DDBJ databases">
        <title>Complete genome sequence of Solimmundus cernigliae, representing a novel lineage of polycyclic aromatic hydrocarbon degraders within the Gammaproteobacteria.</title>
        <authorList>
            <person name="Singleton D.R."/>
            <person name="Dickey A.N."/>
            <person name="Scholl E.H."/>
            <person name="Wright F.A."/>
            <person name="Aitken M.D."/>
        </authorList>
    </citation>
    <scope>NUCLEOTIDE SEQUENCE [LARGE SCALE GENOMIC DNA]</scope>
    <source>
        <strain evidence="4">TR3.2</strain>
    </source>
</reference>
<dbReference type="EMBL" id="CP014671">
    <property type="protein sequence ID" value="ANX04984.1"/>
    <property type="molecule type" value="Genomic_DNA"/>
</dbReference>
<evidence type="ECO:0000313" key="4">
    <source>
        <dbReference type="Proteomes" id="UP000092952"/>
    </source>
</evidence>
<dbReference type="Pfam" id="PF00797">
    <property type="entry name" value="Acetyltransf_2"/>
    <property type="match status" value="1"/>
</dbReference>
<dbReference type="SUPFAM" id="SSF54001">
    <property type="entry name" value="Cysteine proteinases"/>
    <property type="match status" value="1"/>
</dbReference>
<protein>
    <recommendedName>
        <fullName evidence="5">Arylamine N-acetyltransferase</fullName>
    </recommendedName>
</protein>
<name>A0A1B1YVY9_9GAMM</name>
<gene>
    <name evidence="3" type="ORF">PG2T_12910</name>
</gene>
<evidence type="ECO:0000256" key="1">
    <source>
        <dbReference type="ARBA" id="ARBA00006547"/>
    </source>
</evidence>
<dbReference type="Proteomes" id="UP000092952">
    <property type="component" value="Chromosome"/>
</dbReference>
<evidence type="ECO:0008006" key="5">
    <source>
        <dbReference type="Google" id="ProtNLM"/>
    </source>
</evidence>
<comment type="similarity">
    <text evidence="1 2">Belongs to the arylamine N-acetyltransferase family.</text>
</comment>
<dbReference type="InterPro" id="IPR001447">
    <property type="entry name" value="Arylamine_N-AcTrfase"/>
</dbReference>
<evidence type="ECO:0000256" key="2">
    <source>
        <dbReference type="RuleBase" id="RU003452"/>
    </source>
</evidence>
<dbReference type="InParanoid" id="A0A1B1YVY9"/>
<proteinExistence type="inferred from homology"/>
<dbReference type="KEGG" id="gbi:PG2T_12910"/>
<dbReference type="PANTHER" id="PTHR11786:SF0">
    <property type="entry name" value="ARYLAMINE N-ACETYLTRANSFERASE 4-RELATED"/>
    <property type="match status" value="1"/>
</dbReference>
<keyword evidence="4" id="KW-1185">Reference proteome</keyword>
<dbReference type="PRINTS" id="PR01543">
    <property type="entry name" value="ANATRNSFRASE"/>
</dbReference>
<dbReference type="Gene3D" id="3.30.2140.10">
    <property type="entry name" value="Arylamine N-acetyltransferase"/>
    <property type="match status" value="1"/>
</dbReference>
<sequence length="272" mass="28803">MQAPMTELLEPYLARLGITGTLSPTPEALLALHRAHALGVPYENLDVQLGQPLTTDPAGALAKLAAGRGGWCYEMNGAFGAALTLLGFSVTRLAGGVQRAALGDAVLGNHLVLKVVIDGAALLCDVGFGDGLLEPIPLQEGHYRQGALGFRLQRLDDGLWRFHGDARTGGAPSFDFADAPADEALLARQCAALQSAPESPFVLNAVVQRHRPDGHVALRGRVLRTLTTDGVRERTLDGPDDYAATLVREFGLELPAAALWPRIVARHAALFG</sequence>
<dbReference type="AlphaFoldDB" id="A0A1B1YVY9"/>
<dbReference type="GO" id="GO:0016407">
    <property type="term" value="F:acetyltransferase activity"/>
    <property type="evidence" value="ECO:0007669"/>
    <property type="project" value="InterPro"/>
</dbReference>
<dbReference type="Gene3D" id="2.40.128.150">
    <property type="entry name" value="Cysteine proteinases"/>
    <property type="match status" value="1"/>
</dbReference>
<dbReference type="STRING" id="1810504.PG2T_12910"/>
<organism evidence="3 4">
    <name type="scientific">Immundisolibacter cernigliae</name>
    <dbReference type="NCBI Taxonomy" id="1810504"/>
    <lineage>
        <taxon>Bacteria</taxon>
        <taxon>Pseudomonadati</taxon>
        <taxon>Pseudomonadota</taxon>
        <taxon>Gammaproteobacteria</taxon>
        <taxon>Immundisolibacterales</taxon>
        <taxon>Immundisolibacteraceae</taxon>
        <taxon>Immundisolibacter</taxon>
    </lineage>
</organism>
<accession>A0A1B1YVY9</accession>